<reference evidence="1 2" key="1">
    <citation type="journal article" date="2018" name="Front. Plant Sci.">
        <title>Red Clover (Trifolium pratense) and Zigzag Clover (T. medium) - A Picture of Genomic Similarities and Differences.</title>
        <authorList>
            <person name="Dluhosova J."/>
            <person name="Istvanek J."/>
            <person name="Nedelnik J."/>
            <person name="Repkova J."/>
        </authorList>
    </citation>
    <scope>NUCLEOTIDE SEQUENCE [LARGE SCALE GENOMIC DNA]</scope>
    <source>
        <strain evidence="2">cv. 10/8</strain>
        <tissue evidence="1">Leaf</tissue>
    </source>
</reference>
<comment type="caution">
    <text evidence="1">The sequence shown here is derived from an EMBL/GenBank/DDBJ whole genome shotgun (WGS) entry which is preliminary data.</text>
</comment>
<evidence type="ECO:0000313" key="2">
    <source>
        <dbReference type="Proteomes" id="UP000265520"/>
    </source>
</evidence>
<dbReference type="AlphaFoldDB" id="A0A392U3K2"/>
<accession>A0A392U3K2</accession>
<proteinExistence type="predicted"/>
<protein>
    <submittedName>
        <fullName evidence="1">Uncharacterized protein</fullName>
    </submittedName>
</protein>
<keyword evidence="2" id="KW-1185">Reference proteome</keyword>
<name>A0A392U3K2_9FABA</name>
<feature type="non-terminal residue" evidence="1">
    <location>
        <position position="18"/>
    </location>
</feature>
<sequence>MSPATAVLLVTTSVMLFQ</sequence>
<dbReference type="Proteomes" id="UP000265520">
    <property type="component" value="Unassembled WGS sequence"/>
</dbReference>
<evidence type="ECO:0000313" key="1">
    <source>
        <dbReference type="EMBL" id="MCI67892.1"/>
    </source>
</evidence>
<organism evidence="1 2">
    <name type="scientific">Trifolium medium</name>
    <dbReference type="NCBI Taxonomy" id="97028"/>
    <lineage>
        <taxon>Eukaryota</taxon>
        <taxon>Viridiplantae</taxon>
        <taxon>Streptophyta</taxon>
        <taxon>Embryophyta</taxon>
        <taxon>Tracheophyta</taxon>
        <taxon>Spermatophyta</taxon>
        <taxon>Magnoliopsida</taxon>
        <taxon>eudicotyledons</taxon>
        <taxon>Gunneridae</taxon>
        <taxon>Pentapetalae</taxon>
        <taxon>rosids</taxon>
        <taxon>fabids</taxon>
        <taxon>Fabales</taxon>
        <taxon>Fabaceae</taxon>
        <taxon>Papilionoideae</taxon>
        <taxon>50 kb inversion clade</taxon>
        <taxon>NPAAA clade</taxon>
        <taxon>Hologalegina</taxon>
        <taxon>IRL clade</taxon>
        <taxon>Trifolieae</taxon>
        <taxon>Trifolium</taxon>
    </lineage>
</organism>
<dbReference type="EMBL" id="LXQA010726217">
    <property type="protein sequence ID" value="MCI67892.1"/>
    <property type="molecule type" value="Genomic_DNA"/>
</dbReference>